<organism evidence="3 4">
    <name type="scientific">Actinomycetospora chlora</name>
    <dbReference type="NCBI Taxonomy" id="663608"/>
    <lineage>
        <taxon>Bacteria</taxon>
        <taxon>Bacillati</taxon>
        <taxon>Actinomycetota</taxon>
        <taxon>Actinomycetes</taxon>
        <taxon>Pseudonocardiales</taxon>
        <taxon>Pseudonocardiaceae</taxon>
        <taxon>Actinomycetospora</taxon>
    </lineage>
</organism>
<gene>
    <name evidence="3" type="ORF">GCM10023200_11270</name>
</gene>
<evidence type="ECO:0000256" key="1">
    <source>
        <dbReference type="RuleBase" id="RU003942"/>
    </source>
</evidence>
<dbReference type="EMBL" id="BAABHO010000006">
    <property type="protein sequence ID" value="GAA4779765.1"/>
    <property type="molecule type" value="Genomic_DNA"/>
</dbReference>
<dbReference type="Pfam" id="PF00893">
    <property type="entry name" value="Multi_Drug_Res"/>
    <property type="match status" value="1"/>
</dbReference>
<keyword evidence="1 2" id="KW-0812">Transmembrane</keyword>
<evidence type="ECO:0000256" key="2">
    <source>
        <dbReference type="SAM" id="Phobius"/>
    </source>
</evidence>
<name>A0ABP9AEN3_9PSEU</name>
<feature type="transmembrane region" description="Helical" evidence="2">
    <location>
        <begin position="76"/>
        <end position="92"/>
    </location>
</feature>
<feature type="transmembrane region" description="Helical" evidence="2">
    <location>
        <begin position="49"/>
        <end position="70"/>
    </location>
</feature>
<dbReference type="InterPro" id="IPR045324">
    <property type="entry name" value="Small_multidrug_res"/>
</dbReference>
<comment type="caution">
    <text evidence="3">The sequence shown here is derived from an EMBL/GenBank/DDBJ whole genome shotgun (WGS) entry which is preliminary data.</text>
</comment>
<comment type="subcellular location">
    <subcellularLocation>
        <location evidence="1">Cell membrane</location>
        <topology evidence="1">Multi-pass membrane protein</topology>
    </subcellularLocation>
</comment>
<evidence type="ECO:0008006" key="5">
    <source>
        <dbReference type="Google" id="ProtNLM"/>
    </source>
</evidence>
<sequence>MLLLAGTVVCEVLGTVSLAASVVAGVLAGYGLAVLLFSRALHHGLPLGIAYGTVTGCGLVAATVLGAVVLGEPLTPLRAGGLVLVLGGALLLQRRVAA</sequence>
<reference evidence="4" key="1">
    <citation type="journal article" date="2019" name="Int. J. Syst. Evol. Microbiol.">
        <title>The Global Catalogue of Microorganisms (GCM) 10K type strain sequencing project: providing services to taxonomists for standard genome sequencing and annotation.</title>
        <authorList>
            <consortium name="The Broad Institute Genomics Platform"/>
            <consortium name="The Broad Institute Genome Sequencing Center for Infectious Disease"/>
            <person name="Wu L."/>
            <person name="Ma J."/>
        </authorList>
    </citation>
    <scope>NUCLEOTIDE SEQUENCE [LARGE SCALE GENOMIC DNA]</scope>
    <source>
        <strain evidence="4">JCM 17979</strain>
    </source>
</reference>
<evidence type="ECO:0000313" key="4">
    <source>
        <dbReference type="Proteomes" id="UP001500928"/>
    </source>
</evidence>
<comment type="similarity">
    <text evidence="1">Belongs to the drug/metabolite transporter (DMT) superfamily. Small multidrug resistance (SMR) (TC 2.A.7.1) family.</text>
</comment>
<dbReference type="SUPFAM" id="SSF103481">
    <property type="entry name" value="Multidrug resistance efflux transporter EmrE"/>
    <property type="match status" value="1"/>
</dbReference>
<dbReference type="InterPro" id="IPR037185">
    <property type="entry name" value="EmrE-like"/>
</dbReference>
<keyword evidence="4" id="KW-1185">Reference proteome</keyword>
<dbReference type="Proteomes" id="UP001500928">
    <property type="component" value="Unassembled WGS sequence"/>
</dbReference>
<accession>A0ABP9AEN3</accession>
<keyword evidence="2" id="KW-1133">Transmembrane helix</keyword>
<dbReference type="Gene3D" id="1.10.3730.20">
    <property type="match status" value="1"/>
</dbReference>
<evidence type="ECO:0000313" key="3">
    <source>
        <dbReference type="EMBL" id="GAA4779765.1"/>
    </source>
</evidence>
<proteinExistence type="inferred from homology"/>
<protein>
    <recommendedName>
        <fullName evidence="5">QacE family quaternary ammonium compound efflux SMR transporter</fullName>
    </recommendedName>
</protein>
<keyword evidence="2" id="KW-0472">Membrane</keyword>
<feature type="transmembrane region" description="Helical" evidence="2">
    <location>
        <begin position="12"/>
        <end position="37"/>
    </location>
</feature>